<dbReference type="InParanoid" id="D2V8E2"/>
<evidence type="ECO:0000313" key="2">
    <source>
        <dbReference type="Proteomes" id="UP000006671"/>
    </source>
</evidence>
<dbReference type="Proteomes" id="UP000006671">
    <property type="component" value="Unassembled WGS sequence"/>
</dbReference>
<gene>
    <name evidence="1" type="ORF">NAEGRDRAFT_65126</name>
</gene>
<dbReference type="AlphaFoldDB" id="D2V8E2"/>
<dbReference type="EMBL" id="GG738856">
    <property type="protein sequence ID" value="EFC47163.1"/>
    <property type="molecule type" value="Genomic_DNA"/>
</dbReference>
<keyword evidence="2" id="KW-1185">Reference proteome</keyword>
<sequence>MMKETLTSCMGWIVCNEDGEETRFMKPFRRRQSNSATTTLTHQHHHQQQQQQNRQKLMEYYILLEQFHPDFVYENVFKWFCHDEVMNCLSHVCRYFRQICCCYLPIHIKYDSHLDENILHVDVACKRNANHAVLNLSEDVEGSESVDQVHDENFSVYVVGSGNVLVEKIKSSLPFKKVVKFSIIGNPKFYQIPTIESFKHLRSLAFNVHYYSNVSEMSKILEHFLENIENQQQFTKMKHLQIENTFNLNENTSLNLPNIIHMMKKRKGIPIPTITCLIPIRMHVLLKYFRVENLIVGSIFSIKWKKVHDDVCLNLFKCQLTSYNLHKFEKLVNHEKFKVKQLEIQGNASVLPFLSRIIEQVNQKMIKTVIFHQSVDGVSLFKLLNSQTTLQQTEIVIKDPICIKFSEFESCWFNSRIFSISVSIENESELSEFIEILKRLPKMELLCVVCENEKIFTIAKYEFTNSNKLQLSNILFYRRTNSLESDNIIGASKFNFDRLQKINKRKNESQFLKDNCTLLDLKFKKCKPYFPYLKILP</sequence>
<organism evidence="2">
    <name type="scientific">Naegleria gruberi</name>
    <name type="common">Amoeba</name>
    <dbReference type="NCBI Taxonomy" id="5762"/>
    <lineage>
        <taxon>Eukaryota</taxon>
        <taxon>Discoba</taxon>
        <taxon>Heterolobosea</taxon>
        <taxon>Tetramitia</taxon>
        <taxon>Eutetramitia</taxon>
        <taxon>Vahlkampfiidae</taxon>
        <taxon>Naegleria</taxon>
    </lineage>
</organism>
<proteinExistence type="predicted"/>
<dbReference type="GeneID" id="8861340"/>
<reference evidence="1 2" key="1">
    <citation type="journal article" date="2010" name="Cell">
        <title>The genome of Naegleria gruberi illuminates early eukaryotic versatility.</title>
        <authorList>
            <person name="Fritz-Laylin L.K."/>
            <person name="Prochnik S.E."/>
            <person name="Ginger M.L."/>
            <person name="Dacks J.B."/>
            <person name="Carpenter M.L."/>
            <person name="Field M.C."/>
            <person name="Kuo A."/>
            <person name="Paredez A."/>
            <person name="Chapman J."/>
            <person name="Pham J."/>
            <person name="Shu S."/>
            <person name="Neupane R."/>
            <person name="Cipriano M."/>
            <person name="Mancuso J."/>
            <person name="Tu H."/>
            <person name="Salamov A."/>
            <person name="Lindquist E."/>
            <person name="Shapiro H."/>
            <person name="Lucas S."/>
            <person name="Grigoriev I.V."/>
            <person name="Cande W.Z."/>
            <person name="Fulton C."/>
            <person name="Rokhsar D.S."/>
            <person name="Dawson S.C."/>
        </authorList>
    </citation>
    <scope>NUCLEOTIDE SEQUENCE [LARGE SCALE GENOMIC DNA]</scope>
    <source>
        <strain evidence="1 2">NEG-M</strain>
    </source>
</reference>
<protein>
    <submittedName>
        <fullName evidence="1">Predicted protein</fullName>
    </submittedName>
</protein>
<name>D2V8E2_NAEGR</name>
<dbReference type="VEuPathDB" id="AmoebaDB:NAEGRDRAFT_65126"/>
<dbReference type="KEGG" id="ngr:NAEGRDRAFT_65126"/>
<evidence type="ECO:0000313" key="1">
    <source>
        <dbReference type="EMBL" id="EFC47163.1"/>
    </source>
</evidence>
<accession>D2V8E2</accession>
<dbReference type="RefSeq" id="XP_002679907.1">
    <property type="nucleotide sequence ID" value="XM_002679861.1"/>
</dbReference>